<feature type="region of interest" description="Disordered" evidence="1">
    <location>
        <begin position="314"/>
        <end position="337"/>
    </location>
</feature>
<feature type="transmembrane region" description="Helical" evidence="2">
    <location>
        <begin position="192"/>
        <end position="210"/>
    </location>
</feature>
<dbReference type="AlphaFoldDB" id="A0A2I7K9E5"/>
<reference evidence="4 5" key="2">
    <citation type="journal article" date="2017" name="Genome Biol. Evol.">
        <title>Trajectories and Drivers of Genome Evolution in Surface-Associated Marine Phaeobacter.</title>
        <authorList>
            <person name="Freese H.M."/>
            <person name="Sikorski J."/>
            <person name="Bunk B."/>
            <person name="Scheuner C."/>
            <person name="Meier-Kolthoff J.P."/>
            <person name="Sproer C."/>
            <person name="Gram L."/>
            <person name="Overmann J."/>
        </authorList>
    </citation>
    <scope>NUCLEOTIDE SEQUENCE [LARGE SCALE GENOMIC DNA]</scope>
    <source>
        <strain evidence="4 5">P88</strain>
    </source>
</reference>
<keyword evidence="2" id="KW-0812">Transmembrane</keyword>
<reference evidence="4 5" key="1">
    <citation type="journal article" date="2017" name="Front. Microbiol.">
        <title>Phaeobacter piscinae sp. nov., a species of the Roseobacter group and potential aquaculture probiont.</title>
        <authorList>
            <person name="Sonnenschein E.C."/>
            <person name="Phippen C.B.W."/>
            <person name="Nielsen K.F."/>
            <person name="Mateiu R.V."/>
            <person name="Melchiorsen J."/>
            <person name="Gram L."/>
            <person name="Overmann J."/>
            <person name="Freese H.M."/>
        </authorList>
    </citation>
    <scope>NUCLEOTIDE SEQUENCE [LARGE SCALE GENOMIC DNA]</scope>
    <source>
        <strain evidence="4 5">P88</strain>
    </source>
</reference>
<protein>
    <submittedName>
        <fullName evidence="4">Bacterial type IV pilus assembly (PilZ) protein-like protein</fullName>
    </submittedName>
</protein>
<evidence type="ECO:0000256" key="1">
    <source>
        <dbReference type="SAM" id="MobiDB-lite"/>
    </source>
</evidence>
<evidence type="ECO:0000313" key="5">
    <source>
        <dbReference type="Proteomes" id="UP000236447"/>
    </source>
</evidence>
<dbReference type="EMBL" id="CP010725">
    <property type="protein sequence ID" value="AUQ99217.1"/>
    <property type="molecule type" value="Genomic_DNA"/>
</dbReference>
<organism evidence="4 5">
    <name type="scientific">Phaeobacter inhibens</name>
    <dbReference type="NCBI Taxonomy" id="221822"/>
    <lineage>
        <taxon>Bacteria</taxon>
        <taxon>Pseudomonadati</taxon>
        <taxon>Pseudomonadota</taxon>
        <taxon>Alphaproteobacteria</taxon>
        <taxon>Rhodobacterales</taxon>
        <taxon>Roseobacteraceae</taxon>
        <taxon>Phaeobacter</taxon>
    </lineage>
</organism>
<dbReference type="Pfam" id="PF07238">
    <property type="entry name" value="PilZ"/>
    <property type="match status" value="1"/>
</dbReference>
<evidence type="ECO:0000259" key="3">
    <source>
        <dbReference type="Pfam" id="PF07238"/>
    </source>
</evidence>
<dbReference type="GO" id="GO:0035438">
    <property type="term" value="F:cyclic-di-GMP binding"/>
    <property type="evidence" value="ECO:0007669"/>
    <property type="project" value="InterPro"/>
</dbReference>
<keyword evidence="2" id="KW-1133">Transmembrane helix</keyword>
<dbReference type="InterPro" id="IPR009875">
    <property type="entry name" value="PilZ_domain"/>
</dbReference>
<sequence length="337" mass="37591">MVYIQLLFRRPASSDPGLQQGRRPAQRRPSRMWGVSLFALLIVTSFFLGAEPLAARECRVFNKLMTLTLASEEMLNYLRTGSNSRAVQELERFLSNTTKTELHRGMQREELNELSKATHNLIAQQRSLLRVLSIKDRRTAERTSIKLFARETLAAYRRELARMPCQNAHKKGTTDGNLGALPALGQISSTTAAAGSLGLVAFGALCFILFERRMTTLKRRRKRHTCNLDCHLLYAEEEAEATLLDISQEGAKIKSDVICAVGDKISLNLPKDAPQVDLSGQVQWCNANYFGIQFKDRLPRDVVKTLAGFRRAPSPAKRGFARGDTPPDLETNSAVSG</sequence>
<feature type="transmembrane region" description="Helical" evidence="2">
    <location>
        <begin position="32"/>
        <end position="50"/>
    </location>
</feature>
<dbReference type="Proteomes" id="UP000236447">
    <property type="component" value="Chromosome"/>
</dbReference>
<accession>A0A2I7K9E5</accession>
<dbReference type="SUPFAM" id="SSF141371">
    <property type="entry name" value="PilZ domain-like"/>
    <property type="match status" value="1"/>
</dbReference>
<dbReference type="Gene3D" id="2.40.10.220">
    <property type="entry name" value="predicted glycosyltransferase like domains"/>
    <property type="match status" value="1"/>
</dbReference>
<evidence type="ECO:0000256" key="2">
    <source>
        <dbReference type="SAM" id="Phobius"/>
    </source>
</evidence>
<proteinExistence type="predicted"/>
<name>A0A2I7K9E5_9RHOB</name>
<keyword evidence="2" id="KW-0472">Membrane</keyword>
<feature type="domain" description="PilZ" evidence="3">
    <location>
        <begin position="218"/>
        <end position="306"/>
    </location>
</feature>
<gene>
    <name evidence="4" type="ORF">PhaeoP88_01846</name>
</gene>
<evidence type="ECO:0000313" key="4">
    <source>
        <dbReference type="EMBL" id="AUQ99217.1"/>
    </source>
</evidence>